<sequence>MSSRNDKIINSVLNSYDFERVSDLTKEQFAEILSKIFNDSPTDRDLTRKSSESDHHHRHRHRH</sequence>
<evidence type="ECO:0000256" key="1">
    <source>
        <dbReference type="SAM" id="MobiDB-lite"/>
    </source>
</evidence>
<organism evidence="2 3">
    <name type="scientific">Clostridium kluyveri</name>
    <dbReference type="NCBI Taxonomy" id="1534"/>
    <lineage>
        <taxon>Bacteria</taxon>
        <taxon>Bacillati</taxon>
        <taxon>Bacillota</taxon>
        <taxon>Clostridia</taxon>
        <taxon>Eubacteriales</taxon>
        <taxon>Clostridiaceae</taxon>
        <taxon>Clostridium</taxon>
    </lineage>
</organism>
<feature type="region of interest" description="Disordered" evidence="1">
    <location>
        <begin position="40"/>
        <end position="63"/>
    </location>
</feature>
<dbReference type="EMBL" id="CP018335">
    <property type="protein sequence ID" value="APM37736.1"/>
    <property type="molecule type" value="Genomic_DNA"/>
</dbReference>
<dbReference type="RefSeq" id="WP_073537423.1">
    <property type="nucleotide sequence ID" value="NZ_CP018335.1"/>
</dbReference>
<dbReference type="AlphaFoldDB" id="A0A1L5F409"/>
<dbReference type="Proteomes" id="UP000184604">
    <property type="component" value="Chromosome"/>
</dbReference>
<evidence type="ECO:0000313" key="3">
    <source>
        <dbReference type="Proteomes" id="UP000184604"/>
    </source>
</evidence>
<gene>
    <name evidence="2" type="ORF">BS101_02720</name>
</gene>
<evidence type="ECO:0000313" key="2">
    <source>
        <dbReference type="EMBL" id="APM37736.1"/>
    </source>
</evidence>
<protein>
    <submittedName>
        <fullName evidence="2">Uncharacterized protein</fullName>
    </submittedName>
</protein>
<name>A0A1L5F409_CLOKL</name>
<feature type="compositionally biased region" description="Basic and acidic residues" evidence="1">
    <location>
        <begin position="41"/>
        <end position="55"/>
    </location>
</feature>
<proteinExistence type="predicted"/>
<reference evidence="2 3" key="1">
    <citation type="submission" date="2016-12" db="EMBL/GenBank/DDBJ databases">
        <title>Complete genome sequence of Clostridium kluyveri JZZ isolated from the pit mud of a Chinese flavor liquor-making factory.</title>
        <authorList>
            <person name="Wang Y."/>
        </authorList>
    </citation>
    <scope>NUCLEOTIDE SEQUENCE [LARGE SCALE GENOMIC DNA]</scope>
    <source>
        <strain evidence="2 3">JZZ</strain>
    </source>
</reference>
<accession>A0A1L5F409</accession>